<feature type="chain" id="PRO_5004082532" description="DUF1318 domain-containing protein" evidence="1">
    <location>
        <begin position="32"/>
        <end position="199"/>
    </location>
</feature>
<keyword evidence="1" id="KW-0732">Signal</keyword>
<feature type="signal peptide" evidence="1">
    <location>
        <begin position="1"/>
        <end position="31"/>
    </location>
</feature>
<dbReference type="Pfam" id="PF07027">
    <property type="entry name" value="DUF1318"/>
    <property type="match status" value="1"/>
</dbReference>
<dbReference type="PATRIC" id="fig|1286106.3.peg.1983"/>
<name>M7NUN0_9GAMM</name>
<sequence length="199" mass="22103">MMHGYKQISVAAMALFLMSCVTINIYFPAAAAEQAADRIIEDVWGPDGKRSEQPASSEPQSMIETDRPVFVRMLEWVVSPAEAQADLNVNSPAISAIQSRMRSRHDQLRPHYDSGAVGLTANGLVTVRDAGSIPLAQRNAVNSLVADENKDRNALYAEIARANGRPEWQSDIQETFARRWISNAASGWWYQQGGNWQQK</sequence>
<organism evidence="2 3">
    <name type="scientific">Methylophaga lonarensis MPL</name>
    <dbReference type="NCBI Taxonomy" id="1286106"/>
    <lineage>
        <taxon>Bacteria</taxon>
        <taxon>Pseudomonadati</taxon>
        <taxon>Pseudomonadota</taxon>
        <taxon>Gammaproteobacteria</taxon>
        <taxon>Thiotrichales</taxon>
        <taxon>Piscirickettsiaceae</taxon>
        <taxon>Methylophaga</taxon>
    </lineage>
</organism>
<comment type="caution">
    <text evidence="2">The sequence shown here is derived from an EMBL/GenBank/DDBJ whole genome shotgun (WGS) entry which is preliminary data.</text>
</comment>
<dbReference type="EMBL" id="APHR01000054">
    <property type="protein sequence ID" value="EMR12493.1"/>
    <property type="molecule type" value="Genomic_DNA"/>
</dbReference>
<dbReference type="AlphaFoldDB" id="M7NUN0"/>
<evidence type="ECO:0008006" key="4">
    <source>
        <dbReference type="Google" id="ProtNLM"/>
    </source>
</evidence>
<dbReference type="eggNOG" id="COG3784">
    <property type="taxonomic scope" value="Bacteria"/>
</dbReference>
<dbReference type="InterPro" id="IPR008309">
    <property type="entry name" value="YdbL"/>
</dbReference>
<dbReference type="STRING" id="1286106.MPL1_09912"/>
<keyword evidence="3" id="KW-1185">Reference proteome</keyword>
<evidence type="ECO:0000313" key="2">
    <source>
        <dbReference type="EMBL" id="EMR12493.1"/>
    </source>
</evidence>
<gene>
    <name evidence="2" type="ORF">MPL1_09912</name>
</gene>
<evidence type="ECO:0000313" key="3">
    <source>
        <dbReference type="Proteomes" id="UP000012019"/>
    </source>
</evidence>
<proteinExistence type="predicted"/>
<evidence type="ECO:0000256" key="1">
    <source>
        <dbReference type="SAM" id="SignalP"/>
    </source>
</evidence>
<reference evidence="2 3" key="1">
    <citation type="journal article" date="2013" name="Genome Announc.">
        <title>Draft Genome Sequence of Methylophaga lonarensis MPLT, a Haloalkaliphilic (Non-Methane-Utilizing) Methylotroph.</title>
        <authorList>
            <person name="Shetty S.A."/>
            <person name="Marathe N.P."/>
            <person name="Munot H."/>
            <person name="Antony C.P."/>
            <person name="Dhotre D.P."/>
            <person name="Murrell J.C."/>
            <person name="Shouche Y.S."/>
        </authorList>
    </citation>
    <scope>NUCLEOTIDE SEQUENCE [LARGE SCALE GENOMIC DNA]</scope>
    <source>
        <strain evidence="2 3">MPL</strain>
    </source>
</reference>
<dbReference type="Proteomes" id="UP000012019">
    <property type="component" value="Unassembled WGS sequence"/>
</dbReference>
<accession>M7NUN0</accession>
<protein>
    <recommendedName>
        <fullName evidence="4">DUF1318 domain-containing protein</fullName>
    </recommendedName>
</protein>
<dbReference type="RefSeq" id="WP_009726952.1">
    <property type="nucleotide sequence ID" value="NZ_APHR01000054.1"/>
</dbReference>
<dbReference type="PROSITE" id="PS51257">
    <property type="entry name" value="PROKAR_LIPOPROTEIN"/>
    <property type="match status" value="1"/>
</dbReference>